<dbReference type="EMBL" id="LLGC01000041">
    <property type="protein sequence ID" value="KQE11510.1"/>
    <property type="molecule type" value="Genomic_DNA"/>
</dbReference>
<organism evidence="2 4">
    <name type="scientific">Acinetobacter baumannii</name>
    <dbReference type="NCBI Taxonomy" id="470"/>
    <lineage>
        <taxon>Bacteria</taxon>
        <taxon>Pseudomonadati</taxon>
        <taxon>Pseudomonadota</taxon>
        <taxon>Gammaproteobacteria</taxon>
        <taxon>Moraxellales</taxon>
        <taxon>Moraxellaceae</taxon>
        <taxon>Acinetobacter</taxon>
        <taxon>Acinetobacter calcoaceticus/baumannii complex</taxon>
    </lineage>
</organism>
<dbReference type="KEGG" id="abk:LX00_08565"/>
<dbReference type="Proteomes" id="UP000194699">
    <property type="component" value="Unassembled WGS sequence"/>
</dbReference>
<name>A0A0E1FNG4_ACIBA</name>
<protein>
    <submittedName>
        <fullName evidence="2">Uncharacterized protein</fullName>
    </submittedName>
</protein>
<reference evidence="2 4" key="2">
    <citation type="submission" date="2017-05" db="EMBL/GenBank/DDBJ databases">
        <authorList>
            <person name="Song R."/>
            <person name="Chenine A.L."/>
            <person name="Ruprecht R.M."/>
        </authorList>
    </citation>
    <scope>NUCLEOTIDE SEQUENCE [LARGE SCALE GENOMIC DNA]</scope>
    <source>
        <strain evidence="2 4">PR350</strain>
    </source>
</reference>
<dbReference type="EMBL" id="NGEL01000103">
    <property type="protein sequence ID" value="OTM87923.1"/>
    <property type="molecule type" value="Genomic_DNA"/>
</dbReference>
<dbReference type="Proteomes" id="UP000051449">
    <property type="component" value="Unassembled WGS sequence"/>
</dbReference>
<comment type="caution">
    <text evidence="2">The sequence shown here is derived from an EMBL/GenBank/DDBJ whole genome shotgun (WGS) entry which is preliminary data.</text>
</comment>
<dbReference type="AlphaFoldDB" id="A0A0E1FNG4"/>
<evidence type="ECO:0000313" key="4">
    <source>
        <dbReference type="Proteomes" id="UP000194699"/>
    </source>
</evidence>
<reference evidence="1 3" key="1">
    <citation type="submission" date="2015-10" db="EMBL/GenBank/DDBJ databases">
        <title>The utility of whole genome sequencing in characterizing Acinetobacter epidemiology and analyzing hospital outbreaks.</title>
        <authorList>
            <person name="Ozer E.A."/>
            <person name="Fitzpatrick M.A."/>
            <person name="Hauser A.R."/>
        </authorList>
    </citation>
    <scope>NUCLEOTIDE SEQUENCE [LARGE SCALE GENOMIC DNA]</scope>
    <source>
        <strain evidence="1 3">ABBL072</strain>
    </source>
</reference>
<proteinExistence type="predicted"/>
<sequence length="113" mass="13052">MDMNFQTILSSFKNQSTGTDAFKNLKSACEHHLKHSSDLNEKAVIYLIYGFARSYVILYEDEAVTTEFAQASKEMLVNYMNRLNEALRTQDDHIILNTLNQVSNDYMQGSRIF</sequence>
<dbReference type="KEGG" id="abau:IX87_19325"/>
<accession>A0A0E1FNG4</accession>
<evidence type="ECO:0000313" key="2">
    <source>
        <dbReference type="EMBL" id="OTM87923.1"/>
    </source>
</evidence>
<dbReference type="RefSeq" id="WP_000367436.1">
    <property type="nucleotide sequence ID" value="NZ_BBTD01000026.1"/>
</dbReference>
<evidence type="ECO:0000313" key="1">
    <source>
        <dbReference type="EMBL" id="KQE11510.1"/>
    </source>
</evidence>
<evidence type="ECO:0000313" key="3">
    <source>
        <dbReference type="Proteomes" id="UP000051449"/>
    </source>
</evidence>
<gene>
    <name evidence="1" type="ORF">APD33_12170</name>
    <name evidence="2" type="ORF">B9X95_09600</name>
</gene>